<evidence type="ECO:0000256" key="1">
    <source>
        <dbReference type="SAM" id="Phobius"/>
    </source>
</evidence>
<proteinExistence type="predicted"/>
<name>A0A6C0IK69_9ZZZZ</name>
<sequence length="54" mass="6273">MSDKKERIAFDIVISVMALVVFLYRFIVLAIPMFTNGIRDKNYRDVALSFTMLV</sequence>
<organism evidence="2">
    <name type="scientific">viral metagenome</name>
    <dbReference type="NCBI Taxonomy" id="1070528"/>
    <lineage>
        <taxon>unclassified sequences</taxon>
        <taxon>metagenomes</taxon>
        <taxon>organismal metagenomes</taxon>
    </lineage>
</organism>
<accession>A0A6C0IK69</accession>
<dbReference type="EMBL" id="MN740207">
    <property type="protein sequence ID" value="QHT93362.1"/>
    <property type="molecule type" value="Genomic_DNA"/>
</dbReference>
<keyword evidence="1" id="KW-1133">Transmembrane helix</keyword>
<protein>
    <submittedName>
        <fullName evidence="2">Uncharacterized protein</fullName>
    </submittedName>
</protein>
<reference evidence="2" key="1">
    <citation type="journal article" date="2020" name="Nature">
        <title>Giant virus diversity and host interactions through global metagenomics.</title>
        <authorList>
            <person name="Schulz F."/>
            <person name="Roux S."/>
            <person name="Paez-Espino D."/>
            <person name="Jungbluth S."/>
            <person name="Walsh D.A."/>
            <person name="Denef V.J."/>
            <person name="McMahon K.D."/>
            <person name="Konstantinidis K.T."/>
            <person name="Eloe-Fadrosh E.A."/>
            <person name="Kyrpides N.C."/>
            <person name="Woyke T."/>
        </authorList>
    </citation>
    <scope>NUCLEOTIDE SEQUENCE</scope>
    <source>
        <strain evidence="2">GVMAG-M-3300024252-29</strain>
    </source>
</reference>
<keyword evidence="1" id="KW-0472">Membrane</keyword>
<dbReference type="AlphaFoldDB" id="A0A6C0IK69"/>
<keyword evidence="1" id="KW-0812">Transmembrane</keyword>
<evidence type="ECO:0000313" key="2">
    <source>
        <dbReference type="EMBL" id="QHT93362.1"/>
    </source>
</evidence>
<feature type="transmembrane region" description="Helical" evidence="1">
    <location>
        <begin position="12"/>
        <end position="34"/>
    </location>
</feature>